<accession>A0A059ZPL1</accession>
<proteinExistence type="predicted"/>
<name>A0A059ZPL1_ACICK</name>
<dbReference type="EMBL" id="CP005986">
    <property type="protein sequence ID" value="AIA54854.1"/>
    <property type="molecule type" value="Genomic_DNA"/>
</dbReference>
<sequence>MFALKVLFPDRDAARDALARLRSALEAPRSGPAEYYEVLEQILAEGCPLEHAIYAEKDVVACTIRGLDETRAAMAEAAFLDAGALEVIAE</sequence>
<protein>
    <submittedName>
        <fullName evidence="1">Uncharacterized protein</fullName>
    </submittedName>
</protein>
<dbReference type="HOGENOM" id="CLU_2434147_0_0_6"/>
<evidence type="ECO:0000313" key="2">
    <source>
        <dbReference type="Proteomes" id="UP000005522"/>
    </source>
</evidence>
<gene>
    <name evidence="1" type="ORF">Acaty_c0980</name>
</gene>
<organism evidence="1 2">
    <name type="scientific">Acidithiobacillus caldus (strain ATCC 51756 / DSM 8584 / KU)</name>
    <dbReference type="NCBI Taxonomy" id="637389"/>
    <lineage>
        <taxon>Bacteria</taxon>
        <taxon>Pseudomonadati</taxon>
        <taxon>Pseudomonadota</taxon>
        <taxon>Acidithiobacillia</taxon>
        <taxon>Acidithiobacillales</taxon>
        <taxon>Acidithiobacillaceae</taxon>
        <taxon>Acidithiobacillus</taxon>
    </lineage>
</organism>
<dbReference type="GeneID" id="92931006"/>
<dbReference type="Proteomes" id="UP000005522">
    <property type="component" value="Chromosome"/>
</dbReference>
<evidence type="ECO:0000313" key="1">
    <source>
        <dbReference type="EMBL" id="AIA54854.1"/>
    </source>
</evidence>
<dbReference type="RefSeq" id="WP_004871417.1">
    <property type="nucleotide sequence ID" value="NZ_CP005986.1"/>
</dbReference>
<dbReference type="KEGG" id="acz:Acaty_c0980"/>
<dbReference type="eggNOG" id="ENOG5032J1R">
    <property type="taxonomic scope" value="Bacteria"/>
</dbReference>
<reference evidence="1 2" key="1">
    <citation type="journal article" date="2009" name="J. Bacteriol.">
        <title>Draft genome sequence of the extremely acidophilic bacterium Acidithiobacillus caldus ATCC 51756 reveals metabolic versatility in the genus Acidithiobacillus.</title>
        <authorList>
            <person name="Valdes J."/>
            <person name="Quatrini R."/>
            <person name="Hallberg K."/>
            <person name="Dopson M."/>
            <person name="Valenzuela P.D."/>
            <person name="Holmes D.S."/>
        </authorList>
    </citation>
    <scope>NUCLEOTIDE SEQUENCE [LARGE SCALE GENOMIC DNA]</scope>
    <source>
        <strain evidence="2">ATCC 51756 / DSM 8584 / KU</strain>
    </source>
</reference>
<dbReference type="AlphaFoldDB" id="A0A059ZPL1"/>